<keyword evidence="5" id="KW-0808">Transferase</keyword>
<organism evidence="8 9">
    <name type="scientific">Candida maltosa (strain Xu316)</name>
    <name type="common">Yeast</name>
    <dbReference type="NCBI Taxonomy" id="1245528"/>
    <lineage>
        <taxon>Eukaryota</taxon>
        <taxon>Fungi</taxon>
        <taxon>Dikarya</taxon>
        <taxon>Ascomycota</taxon>
        <taxon>Saccharomycotina</taxon>
        <taxon>Pichiomycetes</taxon>
        <taxon>Debaryomycetaceae</taxon>
        <taxon>Candida/Lodderomyces clade</taxon>
        <taxon>Candida</taxon>
    </lineage>
</organism>
<evidence type="ECO:0000256" key="5">
    <source>
        <dbReference type="ARBA" id="ARBA00022679"/>
    </source>
</evidence>
<evidence type="ECO:0000313" key="8">
    <source>
        <dbReference type="EMBL" id="EMG48268.1"/>
    </source>
</evidence>
<dbReference type="InterPro" id="IPR015422">
    <property type="entry name" value="PyrdxlP-dep_Trfase_small"/>
</dbReference>
<protein>
    <recommendedName>
        <fullName evidence="7">Aminotransferase class I/classII large domain-containing protein</fullName>
    </recommendedName>
</protein>
<dbReference type="GO" id="GO:0004069">
    <property type="term" value="F:L-aspartate:2-oxoglutarate aminotransferase activity"/>
    <property type="evidence" value="ECO:0007669"/>
    <property type="project" value="TreeGrafter"/>
</dbReference>
<comment type="cofactor">
    <cofactor evidence="1">
        <name>pyridoxal 5'-phosphate</name>
        <dbReference type="ChEBI" id="CHEBI:597326"/>
    </cofactor>
</comment>
<reference evidence="8 9" key="1">
    <citation type="submission" date="2013-02" db="EMBL/GenBank/DDBJ databases">
        <title>Genome sequence of Candida maltosa Xu316, a potential industrial strain for xylitol and ethanol production.</title>
        <authorList>
            <person name="Yu J."/>
            <person name="Wang Q."/>
            <person name="Geng X."/>
            <person name="Bao W."/>
            <person name="He P."/>
            <person name="Cai J."/>
        </authorList>
    </citation>
    <scope>NUCLEOTIDE SEQUENCE [LARGE SCALE GENOMIC DNA]</scope>
    <source>
        <strain evidence="9">Xu316</strain>
    </source>
</reference>
<evidence type="ECO:0000313" key="9">
    <source>
        <dbReference type="Proteomes" id="UP000011777"/>
    </source>
</evidence>
<comment type="subunit">
    <text evidence="3">Homodimer.</text>
</comment>
<keyword evidence="4" id="KW-0032">Aminotransferase</keyword>
<keyword evidence="9" id="KW-1185">Reference proteome</keyword>
<dbReference type="InterPro" id="IPR015421">
    <property type="entry name" value="PyrdxlP-dep_Trfase_major"/>
</dbReference>
<dbReference type="eggNOG" id="KOG1412">
    <property type="taxonomic scope" value="Eukaryota"/>
</dbReference>
<accession>M3J851</accession>
<dbReference type="Gene3D" id="3.40.640.10">
    <property type="entry name" value="Type I PLP-dependent aspartate aminotransferase-like (Major domain)"/>
    <property type="match status" value="1"/>
</dbReference>
<feature type="domain" description="Aminotransferase class I/classII large" evidence="7">
    <location>
        <begin position="29"/>
        <end position="391"/>
    </location>
</feature>
<dbReference type="Proteomes" id="UP000011777">
    <property type="component" value="Unassembled WGS sequence"/>
</dbReference>
<evidence type="ECO:0000256" key="1">
    <source>
        <dbReference type="ARBA" id="ARBA00001933"/>
    </source>
</evidence>
<comment type="caution">
    <text evidence="8">The sequence shown here is derived from an EMBL/GenBank/DDBJ whole genome shotgun (WGS) entry which is preliminary data.</text>
</comment>
<dbReference type="OMA" id="YSIYLCE"/>
<dbReference type="Pfam" id="PF00155">
    <property type="entry name" value="Aminotran_1_2"/>
    <property type="match status" value="1"/>
</dbReference>
<dbReference type="HOGENOM" id="CLU_032440_1_2_1"/>
<dbReference type="CDD" id="cd00609">
    <property type="entry name" value="AAT_like"/>
    <property type="match status" value="1"/>
</dbReference>
<dbReference type="PRINTS" id="PR00799">
    <property type="entry name" value="TRANSAMINASE"/>
</dbReference>
<proteinExistence type="inferred from homology"/>
<dbReference type="PANTHER" id="PTHR11879">
    <property type="entry name" value="ASPARTATE AMINOTRANSFERASE"/>
    <property type="match status" value="1"/>
</dbReference>
<dbReference type="GO" id="GO:0006532">
    <property type="term" value="P:aspartate biosynthetic process"/>
    <property type="evidence" value="ECO:0007669"/>
    <property type="project" value="TreeGrafter"/>
</dbReference>
<dbReference type="OrthoDB" id="6752799at2759"/>
<evidence type="ECO:0000256" key="4">
    <source>
        <dbReference type="ARBA" id="ARBA00022576"/>
    </source>
</evidence>
<dbReference type="EMBL" id="AOGT01001171">
    <property type="protein sequence ID" value="EMG48268.1"/>
    <property type="molecule type" value="Genomic_DNA"/>
</dbReference>
<keyword evidence="6" id="KW-0663">Pyridoxal phosphate</keyword>
<name>M3J851_CANMX</name>
<dbReference type="InterPro" id="IPR000796">
    <property type="entry name" value="Asp_trans"/>
</dbReference>
<dbReference type="AlphaFoldDB" id="M3J851"/>
<evidence type="ECO:0000256" key="3">
    <source>
        <dbReference type="ARBA" id="ARBA00011738"/>
    </source>
</evidence>
<gene>
    <name evidence="8" type="ORF">G210_1178</name>
</gene>
<dbReference type="InterPro" id="IPR015424">
    <property type="entry name" value="PyrdxlP-dep_Trfase"/>
</dbReference>
<evidence type="ECO:0000256" key="2">
    <source>
        <dbReference type="ARBA" id="ARBA00007441"/>
    </source>
</evidence>
<feature type="non-terminal residue" evidence="8">
    <location>
        <position position="1"/>
    </location>
</feature>
<dbReference type="GO" id="GO:0030170">
    <property type="term" value="F:pyridoxal phosphate binding"/>
    <property type="evidence" value="ECO:0007669"/>
    <property type="project" value="InterPro"/>
</dbReference>
<dbReference type="GO" id="GO:0005829">
    <property type="term" value="C:cytosol"/>
    <property type="evidence" value="ECO:0007669"/>
    <property type="project" value="TreeGrafter"/>
</dbReference>
<dbReference type="PANTHER" id="PTHR11879:SF55">
    <property type="entry name" value="GLUTAMATE OXALOACETATE TRANSAMINASE 1, ISOFORM B"/>
    <property type="match status" value="1"/>
</dbReference>
<comment type="similarity">
    <text evidence="2">Belongs to the class-I pyridoxal-phosphate-dependent aminotransferase family.</text>
</comment>
<dbReference type="SUPFAM" id="SSF53383">
    <property type="entry name" value="PLP-dependent transferases"/>
    <property type="match status" value="1"/>
</dbReference>
<dbReference type="NCBIfam" id="NF006719">
    <property type="entry name" value="PRK09257.1"/>
    <property type="match status" value="1"/>
</dbReference>
<dbReference type="STRING" id="1245528.M3J851"/>
<sequence>MSIFSSLTNEPADPIVRTMELFQKDTNPNKIDVSIGVYKDEAGGLYCFDVVKDAKKHLFENDPGHGYTTMAGVPAFVKSAQQVVFGDSIAQEGKLASLQAISGSGALHMGLMLLVQAGHKDFYVGTPTWSNYIPMITHVGGNVKTYEHYNADSRTVNFESVVGTLETAPSGSVFLFQTCCHNPTGADYSRDQWTKILDLVENKNHIVLFDNAYQGFASGDLDEDAWAIRHAYGKGLEFVVAQSFSKNLGLYSERVGCVHAVVQNKEFVPHTQSTLVATFRHECSFAPAYGARIAAYVIQNEDKRDHWRKEVAAVRNRLVALRQKVLDKLTELGTPGDWTNVVAQNGLFWFSQLSEDENERLIAKHVYSTNIGRVNIAGLNDANVDQFCKAIDEVVRNTV</sequence>
<dbReference type="Gene3D" id="3.90.1150.10">
    <property type="entry name" value="Aspartate Aminotransferase, domain 1"/>
    <property type="match status" value="1"/>
</dbReference>
<evidence type="ECO:0000259" key="7">
    <source>
        <dbReference type="Pfam" id="PF00155"/>
    </source>
</evidence>
<evidence type="ECO:0000256" key="6">
    <source>
        <dbReference type="ARBA" id="ARBA00022898"/>
    </source>
</evidence>
<dbReference type="InterPro" id="IPR004839">
    <property type="entry name" value="Aminotransferase_I/II_large"/>
</dbReference>